<accession>A0A183CS15</accession>
<protein>
    <submittedName>
        <fullName evidence="2">Uncharacterized protein</fullName>
    </submittedName>
</protein>
<dbReference type="Proteomes" id="UP000050741">
    <property type="component" value="Unassembled WGS sequence"/>
</dbReference>
<organism evidence="1 2">
    <name type="scientific">Globodera pallida</name>
    <name type="common">Potato cyst nematode worm</name>
    <name type="synonym">Heterodera pallida</name>
    <dbReference type="NCBI Taxonomy" id="36090"/>
    <lineage>
        <taxon>Eukaryota</taxon>
        <taxon>Metazoa</taxon>
        <taxon>Ecdysozoa</taxon>
        <taxon>Nematoda</taxon>
        <taxon>Chromadorea</taxon>
        <taxon>Rhabditida</taxon>
        <taxon>Tylenchina</taxon>
        <taxon>Tylenchomorpha</taxon>
        <taxon>Tylenchoidea</taxon>
        <taxon>Heteroderidae</taxon>
        <taxon>Heteroderinae</taxon>
        <taxon>Globodera</taxon>
    </lineage>
</organism>
<name>A0A183CS15_GLOPA</name>
<reference evidence="2" key="3">
    <citation type="submission" date="2016-06" db="UniProtKB">
        <authorList>
            <consortium name="WormBaseParasite"/>
        </authorList>
    </citation>
    <scope>IDENTIFICATION</scope>
</reference>
<dbReference type="AlphaFoldDB" id="A0A183CS15"/>
<proteinExistence type="predicted"/>
<keyword evidence="1" id="KW-1185">Reference proteome</keyword>
<sequence>MIDFDGMAFQIAALEIRQSIGKKDTKLCKTKCAAKLAQSTETAKHFSTVKISTTETSTAPTSTKAPIVIMWNNEWRAGITTIDCWTWIPDSSVNRRKEMPV</sequence>
<dbReference type="WBParaSite" id="GPLIN_001567300">
    <property type="protein sequence ID" value="GPLIN_001567300"/>
    <property type="gene ID" value="GPLIN_001567300"/>
</dbReference>
<evidence type="ECO:0000313" key="1">
    <source>
        <dbReference type="Proteomes" id="UP000050741"/>
    </source>
</evidence>
<reference evidence="1" key="2">
    <citation type="submission" date="2014-05" db="EMBL/GenBank/DDBJ databases">
        <title>The genome and life-stage specific transcriptomes of Globodera pallida elucidate key aspects of plant parasitism by a cyst nematode.</title>
        <authorList>
            <person name="Cotton J.A."/>
            <person name="Lilley C.J."/>
            <person name="Jones L.M."/>
            <person name="Kikuchi T."/>
            <person name="Reid A.J."/>
            <person name="Thorpe P."/>
            <person name="Tsai I.J."/>
            <person name="Beasley H."/>
            <person name="Blok V."/>
            <person name="Cock P.J.A."/>
            <person name="Van den Akker S.E."/>
            <person name="Holroyd N."/>
            <person name="Hunt M."/>
            <person name="Mantelin S."/>
            <person name="Naghra H."/>
            <person name="Pain A."/>
            <person name="Palomares-Rius J.E."/>
            <person name="Zarowiecki M."/>
            <person name="Berriman M."/>
            <person name="Jones J.T."/>
            <person name="Urwin P.E."/>
        </authorList>
    </citation>
    <scope>NUCLEOTIDE SEQUENCE [LARGE SCALE GENOMIC DNA]</scope>
    <source>
        <strain evidence="1">Lindley</strain>
    </source>
</reference>
<reference evidence="1" key="1">
    <citation type="submission" date="2013-12" db="EMBL/GenBank/DDBJ databases">
        <authorList>
            <person name="Aslett M."/>
        </authorList>
    </citation>
    <scope>NUCLEOTIDE SEQUENCE [LARGE SCALE GENOMIC DNA]</scope>
    <source>
        <strain evidence="1">Lindley</strain>
    </source>
</reference>
<evidence type="ECO:0000313" key="2">
    <source>
        <dbReference type="WBParaSite" id="GPLIN_001567300"/>
    </source>
</evidence>